<evidence type="ECO:0000313" key="4">
    <source>
        <dbReference type="EMBL" id="MEQ7845968.1"/>
    </source>
</evidence>
<dbReference type="Pfam" id="PF03703">
    <property type="entry name" value="bPH_2"/>
    <property type="match status" value="1"/>
</dbReference>
<keyword evidence="2" id="KW-1133">Transmembrane helix</keyword>
<dbReference type="PANTHER" id="PTHR34473">
    <property type="entry name" value="UPF0699 TRANSMEMBRANE PROTEIN YDBS"/>
    <property type="match status" value="1"/>
</dbReference>
<accession>A0ABV1NTY4</accession>
<keyword evidence="2" id="KW-0812">Transmembrane</keyword>
<organism evidence="4 5">
    <name type="scientific">Nocardioides kribbensis</name>
    <dbReference type="NCBI Taxonomy" id="305517"/>
    <lineage>
        <taxon>Bacteria</taxon>
        <taxon>Bacillati</taxon>
        <taxon>Actinomycetota</taxon>
        <taxon>Actinomycetes</taxon>
        <taxon>Propionibacteriales</taxon>
        <taxon>Nocardioidaceae</taxon>
        <taxon>Nocardioides</taxon>
    </lineage>
</organism>
<comment type="caution">
    <text evidence="4">The sequence shown here is derived from an EMBL/GenBank/DDBJ whole genome shotgun (WGS) entry which is preliminary data.</text>
</comment>
<feature type="transmembrane region" description="Helical" evidence="2">
    <location>
        <begin position="57"/>
        <end position="76"/>
    </location>
</feature>
<dbReference type="PANTHER" id="PTHR34473:SF3">
    <property type="entry name" value="TRANSMEMBRANE PROTEIN-RELATED"/>
    <property type="match status" value="1"/>
</dbReference>
<feature type="transmembrane region" description="Helical" evidence="2">
    <location>
        <begin position="30"/>
        <end position="51"/>
    </location>
</feature>
<keyword evidence="2" id="KW-0472">Membrane</keyword>
<feature type="region of interest" description="Disordered" evidence="1">
    <location>
        <begin position="1"/>
        <end position="22"/>
    </location>
</feature>
<sequence length="171" mass="18646">MPHEPDPQPDPQPELRAPSQRVSPRARTMWTVETLLEGLVSAALVVVVVALVDAVEVTWWGVALLGAAVAAYALVVPRWRWAVHRWEVTDTAVYTQVGWWSLEQRVAPLSRIQTVDHVVGPVERAFGLATVTVTTASAAGALRVSGLERDRARRLVDELTLRAEAADGDAT</sequence>
<evidence type="ECO:0000313" key="5">
    <source>
        <dbReference type="Proteomes" id="UP001482520"/>
    </source>
</evidence>
<dbReference type="RefSeq" id="WP_349803599.1">
    <property type="nucleotide sequence ID" value="NZ_JBEGDP010000001.1"/>
</dbReference>
<evidence type="ECO:0000259" key="3">
    <source>
        <dbReference type="Pfam" id="PF03703"/>
    </source>
</evidence>
<evidence type="ECO:0000256" key="2">
    <source>
        <dbReference type="SAM" id="Phobius"/>
    </source>
</evidence>
<reference evidence="4 5" key="1">
    <citation type="submission" date="2024-02" db="EMBL/GenBank/DDBJ databases">
        <title>Full genome sequence of Nocardioides kribbensis.</title>
        <authorList>
            <person name="Poletto B.L."/>
            <person name="Silva G."/>
            <person name="Galante D."/>
            <person name="Campos K.R."/>
            <person name="Santos M.B.N."/>
            <person name="Sacchi C.T."/>
        </authorList>
    </citation>
    <scope>NUCLEOTIDE SEQUENCE [LARGE SCALE GENOMIC DNA]</scope>
    <source>
        <strain evidence="4 5">O4R</strain>
    </source>
</reference>
<feature type="domain" description="YdbS-like PH" evidence="3">
    <location>
        <begin position="81"/>
        <end position="158"/>
    </location>
</feature>
<dbReference type="Proteomes" id="UP001482520">
    <property type="component" value="Unassembled WGS sequence"/>
</dbReference>
<name>A0ABV1NTY4_9ACTN</name>
<protein>
    <submittedName>
        <fullName evidence="4">PH domain-containing protein</fullName>
    </submittedName>
</protein>
<keyword evidence="5" id="KW-1185">Reference proteome</keyword>
<dbReference type="EMBL" id="JBEGDP010000001">
    <property type="protein sequence ID" value="MEQ7845968.1"/>
    <property type="molecule type" value="Genomic_DNA"/>
</dbReference>
<evidence type="ECO:0000256" key="1">
    <source>
        <dbReference type="SAM" id="MobiDB-lite"/>
    </source>
</evidence>
<gene>
    <name evidence="4" type="ORF">V6R90_01665</name>
</gene>
<dbReference type="InterPro" id="IPR005182">
    <property type="entry name" value="YdbS-like_PH"/>
</dbReference>
<proteinExistence type="predicted"/>